<evidence type="ECO:0000256" key="6">
    <source>
        <dbReference type="ARBA" id="ARBA00022723"/>
    </source>
</evidence>
<dbReference type="SFLD" id="SFLDG01129">
    <property type="entry name" value="C1.5:_HAD__Beta-PGM__Phosphata"/>
    <property type="match status" value="1"/>
</dbReference>
<dbReference type="HAMAP" id="MF_00495">
    <property type="entry name" value="GPH_hydrolase_bact"/>
    <property type="match status" value="1"/>
</dbReference>
<dbReference type="InterPro" id="IPR023214">
    <property type="entry name" value="HAD_sf"/>
</dbReference>
<name>A0A506UGJ1_9HYPH</name>
<proteinExistence type="inferred from homology"/>
<evidence type="ECO:0000256" key="10">
    <source>
        <dbReference type="HAMAP-Rule" id="MF_00495"/>
    </source>
</evidence>
<dbReference type="GO" id="GO:0008967">
    <property type="term" value="F:phosphoglycolate phosphatase activity"/>
    <property type="evidence" value="ECO:0007669"/>
    <property type="project" value="UniProtKB-UniRule"/>
</dbReference>
<dbReference type="Pfam" id="PF13419">
    <property type="entry name" value="HAD_2"/>
    <property type="match status" value="1"/>
</dbReference>
<keyword evidence="9 10" id="KW-0119">Carbohydrate metabolism</keyword>
<comment type="function">
    <text evidence="10">Specifically catalyzes the dephosphorylation of 2-phosphoglycolate. Is involved in the dissimilation of the intracellular 2-phosphoglycolate formed during the DNA repair of 3'-phosphoglycolate ends, a major class of DNA lesions induced by oxidative stress.</text>
</comment>
<dbReference type="Gene3D" id="3.40.50.1000">
    <property type="entry name" value="HAD superfamily/HAD-like"/>
    <property type="match status" value="1"/>
</dbReference>
<dbReference type="NCBIfam" id="TIGR01449">
    <property type="entry name" value="PGP_bact"/>
    <property type="match status" value="1"/>
</dbReference>
<evidence type="ECO:0000313" key="12">
    <source>
        <dbReference type="Proteomes" id="UP000320314"/>
    </source>
</evidence>
<dbReference type="InterPro" id="IPR041492">
    <property type="entry name" value="HAD_2"/>
</dbReference>
<gene>
    <name evidence="11" type="primary">gph</name>
    <name evidence="11" type="ORF">FJU11_03025</name>
</gene>
<comment type="catalytic activity">
    <reaction evidence="1 10">
        <text>2-phosphoglycolate + H2O = glycolate + phosphate</text>
        <dbReference type="Rhea" id="RHEA:14369"/>
        <dbReference type="ChEBI" id="CHEBI:15377"/>
        <dbReference type="ChEBI" id="CHEBI:29805"/>
        <dbReference type="ChEBI" id="CHEBI:43474"/>
        <dbReference type="ChEBI" id="CHEBI:58033"/>
        <dbReference type="EC" id="3.1.3.18"/>
    </reaction>
</comment>
<dbReference type="GO" id="GO:0005975">
    <property type="term" value="P:carbohydrate metabolic process"/>
    <property type="evidence" value="ECO:0007669"/>
    <property type="project" value="InterPro"/>
</dbReference>
<dbReference type="EC" id="3.1.3.18" evidence="5 10"/>
<dbReference type="EMBL" id="VHLH01000004">
    <property type="protein sequence ID" value="TPW31187.1"/>
    <property type="molecule type" value="Genomic_DNA"/>
</dbReference>
<dbReference type="GO" id="GO:0006281">
    <property type="term" value="P:DNA repair"/>
    <property type="evidence" value="ECO:0007669"/>
    <property type="project" value="TreeGrafter"/>
</dbReference>
<sequence length="224" mass="24080">MPQSDLVIFDLDGTLLDTGADLVEGLNHALATIDVAPFENADVNRLVGQGTRVMVQRALDIRGVAHDDEKVERLLTVFLDHYERSMPGASKPYPGMLECLDRLAADGMKLAVCTNKHERLARKLLDLLDLSSRFAFVGGGDTFSTRKPDGGPILATIEKVEGATRAVMVGDTHNDVDAAKAAGVPAIVFDFGYSDVPVTTLGADRVLDSYEGLTAELVHDMLAD</sequence>
<dbReference type="GO" id="GO:0046295">
    <property type="term" value="P:glycolate biosynthetic process"/>
    <property type="evidence" value="ECO:0007669"/>
    <property type="project" value="UniProtKB-UniRule"/>
</dbReference>
<evidence type="ECO:0000256" key="1">
    <source>
        <dbReference type="ARBA" id="ARBA00000830"/>
    </source>
</evidence>
<dbReference type="InterPro" id="IPR006439">
    <property type="entry name" value="HAD-SF_hydro_IA"/>
</dbReference>
<feature type="binding site" evidence="10">
    <location>
        <position position="171"/>
    </location>
    <ligand>
        <name>Mg(2+)</name>
        <dbReference type="ChEBI" id="CHEBI:18420"/>
    </ligand>
</feature>
<dbReference type="SFLD" id="SFLDS00003">
    <property type="entry name" value="Haloacid_Dehalogenase"/>
    <property type="match status" value="1"/>
</dbReference>
<dbReference type="PANTHER" id="PTHR43434:SF1">
    <property type="entry name" value="PHOSPHOGLYCOLATE PHOSPHATASE"/>
    <property type="match status" value="1"/>
</dbReference>
<organism evidence="11 12">
    <name type="scientific">Pararhizobium mangrovi</name>
    <dbReference type="NCBI Taxonomy" id="2590452"/>
    <lineage>
        <taxon>Bacteria</taxon>
        <taxon>Pseudomonadati</taxon>
        <taxon>Pseudomonadota</taxon>
        <taxon>Alphaproteobacteria</taxon>
        <taxon>Hyphomicrobiales</taxon>
        <taxon>Rhizobiaceae</taxon>
        <taxon>Rhizobium/Agrobacterium group</taxon>
        <taxon>Pararhizobium</taxon>
    </lineage>
</organism>
<dbReference type="SFLD" id="SFLDG01135">
    <property type="entry name" value="C1.5.6:_HAD__Beta-PGM__Phospha"/>
    <property type="match status" value="1"/>
</dbReference>
<keyword evidence="7 10" id="KW-0378">Hydrolase</keyword>
<evidence type="ECO:0000313" key="11">
    <source>
        <dbReference type="EMBL" id="TPW31187.1"/>
    </source>
</evidence>
<dbReference type="NCBIfam" id="TIGR01549">
    <property type="entry name" value="HAD-SF-IA-v1"/>
    <property type="match status" value="1"/>
</dbReference>
<dbReference type="Gene3D" id="1.10.150.240">
    <property type="entry name" value="Putative phosphatase, domain 2"/>
    <property type="match status" value="1"/>
</dbReference>
<reference evidence="11 12" key="1">
    <citation type="submission" date="2019-06" db="EMBL/GenBank/DDBJ databases">
        <authorList>
            <person name="Li M."/>
        </authorList>
    </citation>
    <scope>NUCLEOTIDE SEQUENCE [LARGE SCALE GENOMIC DNA]</scope>
    <source>
        <strain evidence="11 12">BGMRC6574</strain>
    </source>
</reference>
<comment type="caution">
    <text evidence="11">The sequence shown here is derived from an EMBL/GenBank/DDBJ whole genome shotgun (WGS) entry which is preliminary data.</text>
</comment>
<evidence type="ECO:0000256" key="4">
    <source>
        <dbReference type="ARBA" id="ARBA00006171"/>
    </source>
</evidence>
<dbReference type="InterPro" id="IPR023198">
    <property type="entry name" value="PGP-like_dom2"/>
</dbReference>
<evidence type="ECO:0000256" key="5">
    <source>
        <dbReference type="ARBA" id="ARBA00013078"/>
    </source>
</evidence>
<evidence type="ECO:0000256" key="2">
    <source>
        <dbReference type="ARBA" id="ARBA00001946"/>
    </source>
</evidence>
<dbReference type="InterPro" id="IPR050155">
    <property type="entry name" value="HAD-like_hydrolase_sf"/>
</dbReference>
<comment type="similarity">
    <text evidence="4 10">Belongs to the HAD-like hydrolase superfamily. CbbY/CbbZ/Gph/YieH family.</text>
</comment>
<evidence type="ECO:0000256" key="7">
    <source>
        <dbReference type="ARBA" id="ARBA00022801"/>
    </source>
</evidence>
<evidence type="ECO:0000256" key="3">
    <source>
        <dbReference type="ARBA" id="ARBA00004818"/>
    </source>
</evidence>
<comment type="pathway">
    <text evidence="3 10">Organic acid metabolism; glycolate biosynthesis; glycolate from 2-phosphoglycolate: step 1/1.</text>
</comment>
<feature type="binding site" evidence="10">
    <location>
        <position position="12"/>
    </location>
    <ligand>
        <name>Mg(2+)</name>
        <dbReference type="ChEBI" id="CHEBI:18420"/>
    </ligand>
</feature>
<dbReference type="OrthoDB" id="9793014at2"/>
<comment type="cofactor">
    <cofactor evidence="2 10">
        <name>Mg(2+)</name>
        <dbReference type="ChEBI" id="CHEBI:18420"/>
    </cofactor>
</comment>
<dbReference type="AlphaFoldDB" id="A0A506UGJ1"/>
<accession>A0A506UGJ1</accession>
<dbReference type="GO" id="GO:0046872">
    <property type="term" value="F:metal ion binding"/>
    <property type="evidence" value="ECO:0007669"/>
    <property type="project" value="UniProtKB-KW"/>
</dbReference>
<feature type="binding site" evidence="10">
    <location>
        <position position="10"/>
    </location>
    <ligand>
        <name>Mg(2+)</name>
        <dbReference type="ChEBI" id="CHEBI:18420"/>
    </ligand>
</feature>
<dbReference type="UniPathway" id="UPA00865">
    <property type="reaction ID" value="UER00834"/>
</dbReference>
<dbReference type="GO" id="GO:0005829">
    <property type="term" value="C:cytosol"/>
    <property type="evidence" value="ECO:0007669"/>
    <property type="project" value="TreeGrafter"/>
</dbReference>
<keyword evidence="6 10" id="KW-0479">Metal-binding</keyword>
<dbReference type="RefSeq" id="WP_141165548.1">
    <property type="nucleotide sequence ID" value="NZ_VHLH01000004.1"/>
</dbReference>
<dbReference type="SUPFAM" id="SSF56784">
    <property type="entry name" value="HAD-like"/>
    <property type="match status" value="1"/>
</dbReference>
<keyword evidence="8 10" id="KW-0460">Magnesium</keyword>
<evidence type="ECO:0000256" key="9">
    <source>
        <dbReference type="ARBA" id="ARBA00023277"/>
    </source>
</evidence>
<evidence type="ECO:0000256" key="8">
    <source>
        <dbReference type="ARBA" id="ARBA00022842"/>
    </source>
</evidence>
<protein>
    <recommendedName>
        <fullName evidence="5 10">Phosphoglycolate phosphatase</fullName>
        <shortName evidence="10">PGP</shortName>
        <shortName evidence="10">PGPase</shortName>
        <ecNumber evidence="5 10">3.1.3.18</ecNumber>
    </recommendedName>
</protein>
<dbReference type="InterPro" id="IPR036412">
    <property type="entry name" value="HAD-like_sf"/>
</dbReference>
<feature type="active site" description="Nucleophile" evidence="10">
    <location>
        <position position="10"/>
    </location>
</feature>
<dbReference type="Proteomes" id="UP000320314">
    <property type="component" value="Unassembled WGS sequence"/>
</dbReference>
<dbReference type="PANTHER" id="PTHR43434">
    <property type="entry name" value="PHOSPHOGLYCOLATE PHOSPHATASE"/>
    <property type="match status" value="1"/>
</dbReference>
<keyword evidence="12" id="KW-1185">Reference proteome</keyword>
<dbReference type="InterPro" id="IPR037512">
    <property type="entry name" value="PGPase_prok"/>
</dbReference>